<dbReference type="OrthoDB" id="5510751at2"/>
<keyword evidence="2" id="KW-0472">Membrane</keyword>
<keyword evidence="1" id="KW-0175">Coiled coil</keyword>
<evidence type="ECO:0000256" key="2">
    <source>
        <dbReference type="SAM" id="Phobius"/>
    </source>
</evidence>
<keyword evidence="4" id="KW-1185">Reference proteome</keyword>
<protein>
    <submittedName>
        <fullName evidence="3">Uncharacterized protein</fullName>
    </submittedName>
</protein>
<reference evidence="3 4" key="1">
    <citation type="submission" date="2019-10" db="EMBL/GenBank/DDBJ databases">
        <title>Genome sequence of Phaeocystidibacter marisrubri JCM30614 (type strain).</title>
        <authorList>
            <person name="Bowman J.P."/>
        </authorList>
    </citation>
    <scope>NUCLEOTIDE SEQUENCE [LARGE SCALE GENOMIC DNA]</scope>
    <source>
        <strain evidence="3 4">JCM 30614</strain>
    </source>
</reference>
<comment type="caution">
    <text evidence="3">The sequence shown here is derived from an EMBL/GenBank/DDBJ whole genome shotgun (WGS) entry which is preliminary data.</text>
</comment>
<name>A0A6L3ZCD0_9FLAO</name>
<keyword evidence="2" id="KW-0812">Transmembrane</keyword>
<evidence type="ECO:0000256" key="1">
    <source>
        <dbReference type="SAM" id="Coils"/>
    </source>
</evidence>
<accession>A0A6L3ZCD0</accession>
<evidence type="ECO:0000313" key="3">
    <source>
        <dbReference type="EMBL" id="KAB2815513.1"/>
    </source>
</evidence>
<dbReference type="Proteomes" id="UP000484164">
    <property type="component" value="Unassembled WGS sequence"/>
</dbReference>
<dbReference type="AlphaFoldDB" id="A0A6L3ZCD0"/>
<evidence type="ECO:0000313" key="4">
    <source>
        <dbReference type="Proteomes" id="UP000484164"/>
    </source>
</evidence>
<feature type="transmembrane region" description="Helical" evidence="2">
    <location>
        <begin position="204"/>
        <end position="226"/>
    </location>
</feature>
<feature type="transmembrane region" description="Helical" evidence="2">
    <location>
        <begin position="260"/>
        <end position="278"/>
    </location>
</feature>
<proteinExistence type="predicted"/>
<sequence length="358" mass="40603">MAQLSFYDRLLAIDVHEDILNRGFKDDEKPQEIADNLVLPLKIVKECVLLYEKRELEIGEIVKSSLDHKVHIMLAILQQVEKYEQEINTDNARRPKSELLGNLDRQIRGNLVQLRSPDKNENRPMLSLADLHSELKSASEGNNSKKKLVDDLIKEIETKKQTADNLSKNLATLVKEYENKGAKLTAKDYARVYGGEADKRKRIAAGWMIASIMLAITTFCLLTGVYDGSLLTDELDKFYTDIKAHGAENLDISTYLTYRTVSRIAMISLLVFAFTFTLKQFNINLHNSIINRRRENALNSLEVFLTSTVQEDIRGAVLLEISKSIYSPTSTGYINDKGESNPSFIELTRLLSKQSQNS</sequence>
<dbReference type="RefSeq" id="WP_151692943.1">
    <property type="nucleotide sequence ID" value="NZ_BMGX01000001.1"/>
</dbReference>
<gene>
    <name evidence="3" type="ORF">F8C82_07345</name>
</gene>
<dbReference type="EMBL" id="WBVQ01000002">
    <property type="protein sequence ID" value="KAB2815513.1"/>
    <property type="molecule type" value="Genomic_DNA"/>
</dbReference>
<organism evidence="3 4">
    <name type="scientific">Phaeocystidibacter marisrubri</name>
    <dbReference type="NCBI Taxonomy" id="1577780"/>
    <lineage>
        <taxon>Bacteria</taxon>
        <taxon>Pseudomonadati</taxon>
        <taxon>Bacteroidota</taxon>
        <taxon>Flavobacteriia</taxon>
        <taxon>Flavobacteriales</taxon>
        <taxon>Phaeocystidibacteraceae</taxon>
        <taxon>Phaeocystidibacter</taxon>
    </lineage>
</organism>
<feature type="coiled-coil region" evidence="1">
    <location>
        <begin position="149"/>
        <end position="176"/>
    </location>
</feature>
<keyword evidence="2" id="KW-1133">Transmembrane helix</keyword>